<evidence type="ECO:0000313" key="1">
    <source>
        <dbReference type="EMBL" id="VUZ55428.1"/>
    </source>
</evidence>
<reference evidence="1 2" key="1">
    <citation type="submission" date="2019-07" db="EMBL/GenBank/DDBJ databases">
        <authorList>
            <person name="Jastrzebski P J."/>
            <person name="Paukszto L."/>
            <person name="Jastrzebski P J."/>
        </authorList>
    </citation>
    <scope>NUCLEOTIDE SEQUENCE [LARGE SCALE GENOMIC DNA]</scope>
    <source>
        <strain evidence="1 2">WMS-il1</strain>
    </source>
</reference>
<dbReference type="Proteomes" id="UP000321570">
    <property type="component" value="Unassembled WGS sequence"/>
</dbReference>
<name>A0A564Z972_HYMDI</name>
<gene>
    <name evidence="1" type="ORF">WMSIL1_LOCUS13289</name>
</gene>
<organism evidence="1 2">
    <name type="scientific">Hymenolepis diminuta</name>
    <name type="common">Rat tapeworm</name>
    <dbReference type="NCBI Taxonomy" id="6216"/>
    <lineage>
        <taxon>Eukaryota</taxon>
        <taxon>Metazoa</taxon>
        <taxon>Spiralia</taxon>
        <taxon>Lophotrochozoa</taxon>
        <taxon>Platyhelminthes</taxon>
        <taxon>Cestoda</taxon>
        <taxon>Eucestoda</taxon>
        <taxon>Cyclophyllidea</taxon>
        <taxon>Hymenolepididae</taxon>
        <taxon>Hymenolepis</taxon>
    </lineage>
</organism>
<accession>A0A564Z972</accession>
<dbReference type="AlphaFoldDB" id="A0A564Z972"/>
<protein>
    <submittedName>
        <fullName evidence="1">Uncharacterized protein</fullName>
    </submittedName>
</protein>
<dbReference type="EMBL" id="CABIJS010000693">
    <property type="protein sequence ID" value="VUZ55428.1"/>
    <property type="molecule type" value="Genomic_DNA"/>
</dbReference>
<proteinExistence type="predicted"/>
<evidence type="ECO:0000313" key="2">
    <source>
        <dbReference type="Proteomes" id="UP000321570"/>
    </source>
</evidence>
<feature type="non-terminal residue" evidence="1">
    <location>
        <position position="1"/>
    </location>
</feature>
<keyword evidence="2" id="KW-1185">Reference proteome</keyword>
<sequence>DIVTDIWISKEIALVTSTTRQHHDKKSSQSPHRKQDAHFGIDGVVFARNCSDDNDDFHKFGVLEATAPGIRRMIVGWAEDHLQIRVCDGTSWHRIPCPRGTKFKSQHCKRSVTSDENGAFELVFYERTKSETNAKLVNHTDIMVNIFIFTYGYNEALTVSVKEKNVVFFDQT</sequence>